<accession>A0ABW5FYX0</accession>
<keyword evidence="1" id="KW-0812">Transmembrane</keyword>
<dbReference type="EMBL" id="JBHUKR010000015">
    <property type="protein sequence ID" value="MFD2419757.1"/>
    <property type="molecule type" value="Genomic_DNA"/>
</dbReference>
<comment type="caution">
    <text evidence="2">The sequence shown here is derived from an EMBL/GenBank/DDBJ whole genome shotgun (WGS) entry which is preliminary data.</text>
</comment>
<keyword evidence="1" id="KW-1133">Transmembrane helix</keyword>
<dbReference type="InterPro" id="IPR012666">
    <property type="entry name" value="CbtA_put"/>
</dbReference>
<keyword evidence="1" id="KW-0472">Membrane</keyword>
<keyword evidence="3" id="KW-1185">Reference proteome</keyword>
<sequence length="91" mass="9670">MSWSLPSERFQILASLAAGAAFLVVSGILMAILPSLGQLSANVVEYGKQVTETPPPLTDTAGHIVYPGFSADTLFEFRLYSIGARAILWAG</sequence>
<dbReference type="Pfam" id="PF09490">
    <property type="entry name" value="CbtA"/>
    <property type="match status" value="1"/>
</dbReference>
<name>A0ABW5FYX0_9PSEU</name>
<dbReference type="Proteomes" id="UP001597417">
    <property type="component" value="Unassembled WGS sequence"/>
</dbReference>
<protein>
    <submittedName>
        <fullName evidence="2">CbtA family protein</fullName>
    </submittedName>
</protein>
<proteinExistence type="predicted"/>
<evidence type="ECO:0000313" key="2">
    <source>
        <dbReference type="EMBL" id="MFD2419757.1"/>
    </source>
</evidence>
<feature type="transmembrane region" description="Helical" evidence="1">
    <location>
        <begin position="12"/>
        <end position="33"/>
    </location>
</feature>
<evidence type="ECO:0000256" key="1">
    <source>
        <dbReference type="SAM" id="Phobius"/>
    </source>
</evidence>
<evidence type="ECO:0000313" key="3">
    <source>
        <dbReference type="Proteomes" id="UP001597417"/>
    </source>
</evidence>
<reference evidence="3" key="1">
    <citation type="journal article" date="2019" name="Int. J. Syst. Evol. Microbiol.">
        <title>The Global Catalogue of Microorganisms (GCM) 10K type strain sequencing project: providing services to taxonomists for standard genome sequencing and annotation.</title>
        <authorList>
            <consortium name="The Broad Institute Genomics Platform"/>
            <consortium name="The Broad Institute Genome Sequencing Center for Infectious Disease"/>
            <person name="Wu L."/>
            <person name="Ma J."/>
        </authorList>
    </citation>
    <scope>NUCLEOTIDE SEQUENCE [LARGE SCALE GENOMIC DNA]</scope>
    <source>
        <strain evidence="3">CGMCC 4.7645</strain>
    </source>
</reference>
<organism evidence="2 3">
    <name type="scientific">Amycolatopsis pigmentata</name>
    <dbReference type="NCBI Taxonomy" id="450801"/>
    <lineage>
        <taxon>Bacteria</taxon>
        <taxon>Bacillati</taxon>
        <taxon>Actinomycetota</taxon>
        <taxon>Actinomycetes</taxon>
        <taxon>Pseudonocardiales</taxon>
        <taxon>Pseudonocardiaceae</taxon>
        <taxon>Amycolatopsis</taxon>
    </lineage>
</organism>
<gene>
    <name evidence="2" type="ORF">ACFSXZ_25850</name>
</gene>
<dbReference type="RefSeq" id="WP_378268072.1">
    <property type="nucleotide sequence ID" value="NZ_JBHUKR010000015.1"/>
</dbReference>